<dbReference type="RefSeq" id="WP_092672213.1">
    <property type="nucleotide sequence ID" value="NZ_FOGC01000001.1"/>
</dbReference>
<feature type="transmembrane region" description="Helical" evidence="1">
    <location>
        <begin position="261"/>
        <end position="282"/>
    </location>
</feature>
<dbReference type="STRING" id="988801.SAMN05216522_101505"/>
<dbReference type="AlphaFoldDB" id="A0A1H9E375"/>
<evidence type="ECO:0000313" key="2">
    <source>
        <dbReference type="EMBL" id="SEQ20052.1"/>
    </source>
</evidence>
<keyword evidence="3" id="KW-1185">Reference proteome</keyword>
<keyword evidence="1" id="KW-0472">Membrane</keyword>
<feature type="transmembrane region" description="Helical" evidence="1">
    <location>
        <begin position="148"/>
        <end position="168"/>
    </location>
</feature>
<feature type="transmembrane region" description="Helical" evidence="1">
    <location>
        <begin position="64"/>
        <end position="85"/>
    </location>
</feature>
<name>A0A1H9E375_9GAMM</name>
<dbReference type="Proteomes" id="UP000242515">
    <property type="component" value="Unassembled WGS sequence"/>
</dbReference>
<dbReference type="PANTHER" id="PTHR38684">
    <property type="entry name" value="PROTEIN AMPE"/>
    <property type="match status" value="1"/>
</dbReference>
<accession>A0A1H9E375</accession>
<keyword evidence="1" id="KW-1133">Transmembrane helix</keyword>
<dbReference type="Pfam" id="PF17113">
    <property type="entry name" value="AmpE"/>
    <property type="match status" value="1"/>
</dbReference>
<sequence>MTLFTLLLVLICERLFKWGEHWQLEHRLVPLFRKQQHFSLIRTVGLMVLVMLVFTLLLHAIEGVLFGVVSLVVWILVGVLCIGAGQSRQHYRDYLHSANQQDVTGHQAMAEELSVIHPMSSQISDKLYLRELQNALLWINYRFYLAPLFWFVVGANYGPVFLLGYAFLRAWQGWLAKQSRQRREQSGVDVLLFWIDWIPVRIVGLAYAFLGHGEKALPAWWRFITDFRHKPYHVLSVLAQFSLERDPCKDKVEMPRIAVALAKRITLVIVLITAVLTLTGVIL</sequence>
<organism evidence="2 3">
    <name type="scientific">Rosenbergiella nectarea</name>
    <dbReference type="NCBI Taxonomy" id="988801"/>
    <lineage>
        <taxon>Bacteria</taxon>
        <taxon>Pseudomonadati</taxon>
        <taxon>Pseudomonadota</taxon>
        <taxon>Gammaproteobacteria</taxon>
        <taxon>Enterobacterales</taxon>
        <taxon>Erwiniaceae</taxon>
        <taxon>Rosenbergiella</taxon>
    </lineage>
</organism>
<dbReference type="GO" id="GO:0046677">
    <property type="term" value="P:response to antibiotic"/>
    <property type="evidence" value="ECO:0007669"/>
    <property type="project" value="TreeGrafter"/>
</dbReference>
<reference evidence="3" key="1">
    <citation type="submission" date="2016-10" db="EMBL/GenBank/DDBJ databases">
        <authorList>
            <person name="Varghese N."/>
            <person name="Submissions S."/>
        </authorList>
    </citation>
    <scope>NUCLEOTIDE SEQUENCE [LARGE SCALE GENOMIC DNA]</scope>
    <source>
        <strain evidence="3">8N4</strain>
    </source>
</reference>
<dbReference type="InterPro" id="IPR031347">
    <property type="entry name" value="AmpE"/>
</dbReference>
<dbReference type="GO" id="GO:0005886">
    <property type="term" value="C:plasma membrane"/>
    <property type="evidence" value="ECO:0007669"/>
    <property type="project" value="TreeGrafter"/>
</dbReference>
<evidence type="ECO:0000256" key="1">
    <source>
        <dbReference type="SAM" id="Phobius"/>
    </source>
</evidence>
<dbReference type="PANTHER" id="PTHR38684:SF1">
    <property type="entry name" value="PROTEIN AMPE"/>
    <property type="match status" value="1"/>
</dbReference>
<dbReference type="NCBIfam" id="NF008219">
    <property type="entry name" value="PRK10987.1"/>
    <property type="match status" value="1"/>
</dbReference>
<dbReference type="InterPro" id="IPR052966">
    <property type="entry name" value="Beta-lactamase_Reg"/>
</dbReference>
<dbReference type="EMBL" id="FOGC01000001">
    <property type="protein sequence ID" value="SEQ20052.1"/>
    <property type="molecule type" value="Genomic_DNA"/>
</dbReference>
<evidence type="ECO:0000313" key="3">
    <source>
        <dbReference type="Proteomes" id="UP000242515"/>
    </source>
</evidence>
<gene>
    <name evidence="2" type="ORF">SAMN05216522_101505</name>
</gene>
<protein>
    <submittedName>
        <fullName evidence="2">AmpE protein</fullName>
    </submittedName>
</protein>
<proteinExistence type="predicted"/>
<dbReference type="OrthoDB" id="9811967at2"/>
<keyword evidence="1" id="KW-0812">Transmembrane</keyword>
<feature type="transmembrane region" description="Helical" evidence="1">
    <location>
        <begin position="38"/>
        <end position="57"/>
    </location>
</feature>